<evidence type="ECO:0000256" key="1">
    <source>
        <dbReference type="ARBA" id="ARBA00022884"/>
    </source>
</evidence>
<evidence type="ECO:0000313" key="4">
    <source>
        <dbReference type="Proteomes" id="UP001341840"/>
    </source>
</evidence>
<reference evidence="3 4" key="1">
    <citation type="journal article" date="2023" name="Plants (Basel)">
        <title>Bridging the Gap: Combining Genomics and Transcriptomics Approaches to Understand Stylosanthes scabra, an Orphan Legume from the Brazilian Caatinga.</title>
        <authorList>
            <person name="Ferreira-Neto J.R.C."/>
            <person name="da Silva M.D."/>
            <person name="Binneck E."/>
            <person name="de Melo N.F."/>
            <person name="da Silva R.H."/>
            <person name="de Melo A.L.T.M."/>
            <person name="Pandolfi V."/>
            <person name="Bustamante F.O."/>
            <person name="Brasileiro-Vidal A.C."/>
            <person name="Benko-Iseppon A.M."/>
        </authorList>
    </citation>
    <scope>NUCLEOTIDE SEQUENCE [LARGE SCALE GENOMIC DNA]</scope>
    <source>
        <tissue evidence="3">Leaves</tissue>
    </source>
</reference>
<organism evidence="3 4">
    <name type="scientific">Stylosanthes scabra</name>
    <dbReference type="NCBI Taxonomy" id="79078"/>
    <lineage>
        <taxon>Eukaryota</taxon>
        <taxon>Viridiplantae</taxon>
        <taxon>Streptophyta</taxon>
        <taxon>Embryophyta</taxon>
        <taxon>Tracheophyta</taxon>
        <taxon>Spermatophyta</taxon>
        <taxon>Magnoliopsida</taxon>
        <taxon>eudicotyledons</taxon>
        <taxon>Gunneridae</taxon>
        <taxon>Pentapetalae</taxon>
        <taxon>rosids</taxon>
        <taxon>fabids</taxon>
        <taxon>Fabales</taxon>
        <taxon>Fabaceae</taxon>
        <taxon>Papilionoideae</taxon>
        <taxon>50 kb inversion clade</taxon>
        <taxon>dalbergioids sensu lato</taxon>
        <taxon>Dalbergieae</taxon>
        <taxon>Pterocarpus clade</taxon>
        <taxon>Stylosanthes</taxon>
    </lineage>
</organism>
<dbReference type="PANTHER" id="PTHR48025:SF1">
    <property type="entry name" value="RRM DOMAIN-CONTAINING PROTEIN"/>
    <property type="match status" value="1"/>
</dbReference>
<dbReference type="EMBL" id="JASCZI010241697">
    <property type="protein sequence ID" value="MED6205165.1"/>
    <property type="molecule type" value="Genomic_DNA"/>
</dbReference>
<dbReference type="Gene3D" id="3.30.70.330">
    <property type="match status" value="1"/>
</dbReference>
<proteinExistence type="predicted"/>
<dbReference type="SUPFAM" id="SSF54928">
    <property type="entry name" value="RNA-binding domain, RBD"/>
    <property type="match status" value="1"/>
</dbReference>
<sequence>MLPFSIDSAQLAELFETVGTLLVEGWFSDFHVIYDKMIERSKCLGLVTMSLVKEAETAKQQIHAYAPMCVSGFQVGGEDDKVDSVINQQQLITDIDGTHEEGVVDSRIRREQKEEESRAKMKKSTEKARARTKEMTNSKMSYNSSEQELMMKKKSPAAIAMEEDPQIMMQHQHLCSLECGK</sequence>
<evidence type="ECO:0000256" key="2">
    <source>
        <dbReference type="SAM" id="MobiDB-lite"/>
    </source>
</evidence>
<dbReference type="PANTHER" id="PTHR48025">
    <property type="entry name" value="OS02G0815200 PROTEIN"/>
    <property type="match status" value="1"/>
</dbReference>
<name>A0ABU6Y458_9FABA</name>
<keyword evidence="1" id="KW-0694">RNA-binding</keyword>
<dbReference type="InterPro" id="IPR035979">
    <property type="entry name" value="RBD_domain_sf"/>
</dbReference>
<gene>
    <name evidence="3" type="ORF">PIB30_015280</name>
</gene>
<feature type="region of interest" description="Disordered" evidence="2">
    <location>
        <begin position="109"/>
        <end position="147"/>
    </location>
</feature>
<dbReference type="InterPro" id="IPR050502">
    <property type="entry name" value="Euk_RNA-bind_prot"/>
</dbReference>
<feature type="compositionally biased region" description="Polar residues" evidence="2">
    <location>
        <begin position="137"/>
        <end position="147"/>
    </location>
</feature>
<dbReference type="InterPro" id="IPR012677">
    <property type="entry name" value="Nucleotide-bd_a/b_plait_sf"/>
</dbReference>
<accession>A0ABU6Y458</accession>
<keyword evidence="4" id="KW-1185">Reference proteome</keyword>
<comment type="caution">
    <text evidence="3">The sequence shown here is derived from an EMBL/GenBank/DDBJ whole genome shotgun (WGS) entry which is preliminary data.</text>
</comment>
<protein>
    <submittedName>
        <fullName evidence="3">Uncharacterized protein</fullName>
    </submittedName>
</protein>
<feature type="compositionally biased region" description="Basic and acidic residues" evidence="2">
    <location>
        <begin position="109"/>
        <end position="136"/>
    </location>
</feature>
<dbReference type="Proteomes" id="UP001341840">
    <property type="component" value="Unassembled WGS sequence"/>
</dbReference>
<evidence type="ECO:0000313" key="3">
    <source>
        <dbReference type="EMBL" id="MED6205165.1"/>
    </source>
</evidence>